<dbReference type="AlphaFoldDB" id="A0A8T0GWN6"/>
<gene>
    <name evidence="1" type="ORF">KC19_9G120800</name>
</gene>
<reference evidence="1" key="1">
    <citation type="submission" date="2020-06" db="EMBL/GenBank/DDBJ databases">
        <title>WGS assembly of Ceratodon purpureus strain R40.</title>
        <authorList>
            <person name="Carey S.B."/>
            <person name="Jenkins J."/>
            <person name="Shu S."/>
            <person name="Lovell J.T."/>
            <person name="Sreedasyam A."/>
            <person name="Maumus F."/>
            <person name="Tiley G.P."/>
            <person name="Fernandez-Pozo N."/>
            <person name="Barry K."/>
            <person name="Chen C."/>
            <person name="Wang M."/>
            <person name="Lipzen A."/>
            <person name="Daum C."/>
            <person name="Saski C.A."/>
            <person name="Payton A.C."/>
            <person name="Mcbreen J.C."/>
            <person name="Conrad R.E."/>
            <person name="Kollar L.M."/>
            <person name="Olsson S."/>
            <person name="Huttunen S."/>
            <person name="Landis J.B."/>
            <person name="Wickett N.J."/>
            <person name="Johnson M.G."/>
            <person name="Rensing S.A."/>
            <person name="Grimwood J."/>
            <person name="Schmutz J."/>
            <person name="Mcdaniel S.F."/>
        </authorList>
    </citation>
    <scope>NUCLEOTIDE SEQUENCE</scope>
    <source>
        <strain evidence="1">R40</strain>
    </source>
</reference>
<evidence type="ECO:0000313" key="2">
    <source>
        <dbReference type="Proteomes" id="UP000822688"/>
    </source>
</evidence>
<organism evidence="1 2">
    <name type="scientific">Ceratodon purpureus</name>
    <name type="common">Fire moss</name>
    <name type="synonym">Dicranum purpureum</name>
    <dbReference type="NCBI Taxonomy" id="3225"/>
    <lineage>
        <taxon>Eukaryota</taxon>
        <taxon>Viridiplantae</taxon>
        <taxon>Streptophyta</taxon>
        <taxon>Embryophyta</taxon>
        <taxon>Bryophyta</taxon>
        <taxon>Bryophytina</taxon>
        <taxon>Bryopsida</taxon>
        <taxon>Dicranidae</taxon>
        <taxon>Pseudoditrichales</taxon>
        <taxon>Ditrichaceae</taxon>
        <taxon>Ceratodon</taxon>
    </lineage>
</organism>
<dbReference type="Proteomes" id="UP000822688">
    <property type="component" value="Chromosome 9"/>
</dbReference>
<proteinExistence type="predicted"/>
<comment type="caution">
    <text evidence="1">The sequence shown here is derived from an EMBL/GenBank/DDBJ whole genome shotgun (WGS) entry which is preliminary data.</text>
</comment>
<accession>A0A8T0GWN6</accession>
<dbReference type="EMBL" id="CM026430">
    <property type="protein sequence ID" value="KAG0562138.1"/>
    <property type="molecule type" value="Genomic_DNA"/>
</dbReference>
<evidence type="ECO:0000313" key="1">
    <source>
        <dbReference type="EMBL" id="KAG0562138.1"/>
    </source>
</evidence>
<name>A0A8T0GWN6_CERPU</name>
<keyword evidence="2" id="KW-1185">Reference proteome</keyword>
<sequence length="104" mass="10993">MILADLTWPNLPNIMSRSSSCVTGFSLHTNNVLAGGSTSAVGMSPIVSKNIAELWASFLRLPSSSIGSLSFGDWFDISSTRPTISSNGSCKTVVCFILISTYGL</sequence>
<protein>
    <submittedName>
        <fullName evidence="1">Uncharacterized protein</fullName>
    </submittedName>
</protein>